<evidence type="ECO:0000256" key="1">
    <source>
        <dbReference type="ARBA" id="ARBA00022729"/>
    </source>
</evidence>
<dbReference type="NCBIfam" id="TIGR04183">
    <property type="entry name" value="Por_Secre_tail"/>
    <property type="match status" value="1"/>
</dbReference>
<protein>
    <recommendedName>
        <fullName evidence="3">Secretion system C-terminal sorting domain-containing protein</fullName>
    </recommendedName>
</protein>
<dbReference type="OrthoDB" id="1347532at2"/>
<name>A0A0M8MCH7_9FLAO</name>
<dbReference type="AlphaFoldDB" id="A0A0M8MCH7"/>
<organism evidence="4 5">
    <name type="scientific">Flavobacterium akiainvivens</name>
    <dbReference type="NCBI Taxonomy" id="1202724"/>
    <lineage>
        <taxon>Bacteria</taxon>
        <taxon>Pseudomonadati</taxon>
        <taxon>Bacteroidota</taxon>
        <taxon>Flavobacteriia</taxon>
        <taxon>Flavobacteriales</taxon>
        <taxon>Flavobacteriaceae</taxon>
        <taxon>Flavobacterium</taxon>
    </lineage>
</organism>
<dbReference type="Proteomes" id="UP000037755">
    <property type="component" value="Unassembled WGS sequence"/>
</dbReference>
<gene>
    <name evidence="4" type="ORF">AM493_15545</name>
</gene>
<feature type="signal peptide" evidence="2">
    <location>
        <begin position="1"/>
        <end position="19"/>
    </location>
</feature>
<proteinExistence type="predicted"/>
<evidence type="ECO:0000256" key="2">
    <source>
        <dbReference type="SAM" id="SignalP"/>
    </source>
</evidence>
<evidence type="ECO:0000313" key="4">
    <source>
        <dbReference type="EMBL" id="KOS07295.1"/>
    </source>
</evidence>
<dbReference type="RefSeq" id="WP_054408947.1">
    <property type="nucleotide sequence ID" value="NZ_FOYA01000005.1"/>
</dbReference>
<dbReference type="PATRIC" id="fig|1202724.3.peg.3229"/>
<accession>A0A0M8MCH7</accession>
<keyword evidence="5" id="KW-1185">Reference proteome</keyword>
<dbReference type="STRING" id="1202724.AM493_15545"/>
<dbReference type="EMBL" id="LIYD01000005">
    <property type="protein sequence ID" value="KOS07295.1"/>
    <property type="molecule type" value="Genomic_DNA"/>
</dbReference>
<dbReference type="InterPro" id="IPR026444">
    <property type="entry name" value="Secre_tail"/>
</dbReference>
<dbReference type="Pfam" id="PF18962">
    <property type="entry name" value="Por_Secre_tail"/>
    <property type="match status" value="1"/>
</dbReference>
<keyword evidence="1 2" id="KW-0732">Signal</keyword>
<sequence length="325" mass="35939">MKKITLFLAMALGSLSMNAQNDYIFSALNGQTYTELTGDTSINNGQTWDWDYFGEFTIPFTFTIAGQPVDRFAFDDDYFLFLEPGADPDIDEGLFAIIPTNIYLQDRTYNTGTSSSPLSYKVEGEAPNRILKIQAKNVGAENAADIGFTADQFYMNFQIWLHESDKAIEMRYGANNITNEFLEAFTNEIDDNLVAIFSLNKAYLAYGSPANPTYGEYTEENMIGDPSMYGYPANGTVYRFAPAGTTNAPVFAKNTFSLYPNPASTVVNIRANDVTEGPYAVYNMLGAVVAQGSLTGMDTAINTANLQEGVYVIKVDNQNLKFIKK</sequence>
<comment type="caution">
    <text evidence="4">The sequence shown here is derived from an EMBL/GenBank/DDBJ whole genome shotgun (WGS) entry which is preliminary data.</text>
</comment>
<evidence type="ECO:0000313" key="5">
    <source>
        <dbReference type="Proteomes" id="UP000037755"/>
    </source>
</evidence>
<feature type="domain" description="Secretion system C-terminal sorting" evidence="3">
    <location>
        <begin position="258"/>
        <end position="325"/>
    </location>
</feature>
<reference evidence="4 5" key="1">
    <citation type="submission" date="2015-08" db="EMBL/GenBank/DDBJ databases">
        <title>Whole genome sequence of Flavobacterium akiainvivens IK-1T, from decaying Wikstroemia oahuensis, an endemic Hawaiian shrub.</title>
        <authorList>
            <person name="Wan X."/>
            <person name="Hou S."/>
            <person name="Saito J."/>
            <person name="Donachie S."/>
        </authorList>
    </citation>
    <scope>NUCLEOTIDE SEQUENCE [LARGE SCALE GENOMIC DNA]</scope>
    <source>
        <strain evidence="4 5">IK-1</strain>
    </source>
</reference>
<feature type="chain" id="PRO_5005818227" description="Secretion system C-terminal sorting domain-containing protein" evidence="2">
    <location>
        <begin position="20"/>
        <end position="325"/>
    </location>
</feature>
<evidence type="ECO:0000259" key="3">
    <source>
        <dbReference type="Pfam" id="PF18962"/>
    </source>
</evidence>